<proteinExistence type="predicted"/>
<evidence type="ECO:0000313" key="2">
    <source>
        <dbReference type="EMBL" id="GAA4649960.1"/>
    </source>
</evidence>
<protein>
    <submittedName>
        <fullName evidence="2">Uncharacterized protein</fullName>
    </submittedName>
</protein>
<reference evidence="3" key="1">
    <citation type="journal article" date="2019" name="Int. J. Syst. Evol. Microbiol.">
        <title>The Global Catalogue of Microorganisms (GCM) 10K type strain sequencing project: providing services to taxonomists for standard genome sequencing and annotation.</title>
        <authorList>
            <consortium name="The Broad Institute Genomics Platform"/>
            <consortium name="The Broad Institute Genome Sequencing Center for Infectious Disease"/>
            <person name="Wu L."/>
            <person name="Ma J."/>
        </authorList>
    </citation>
    <scope>NUCLEOTIDE SEQUENCE [LARGE SCALE GENOMIC DNA]</scope>
    <source>
        <strain evidence="3">JCM 17805</strain>
    </source>
</reference>
<keyword evidence="3" id="KW-1185">Reference proteome</keyword>
<name>A0ABP8V3U3_9GAMM</name>
<dbReference type="EMBL" id="BAABFL010000343">
    <property type="protein sequence ID" value="GAA4649960.1"/>
    <property type="molecule type" value="Genomic_DNA"/>
</dbReference>
<sequence length="419" mass="47478">MEIQKQQQKQYLINHIKSESKITGHLGYVKREDIINGMIVEPDSLVADSILFHRAISSATVSTQVETSDSEQVPPETPETSIATPMVSPYGQDAQPALHPMGSLNPVNHWAQQFVPPPAQTTPRADIHIRATEFFEKLEKLTRILLDPNQFYEHESSWLFMWNLKKDGAPETCHYSSPLVRTFHQILSVMFEQQVYQSINWQSDRAVFFNRLQACLSSSHSLDGHHRQLLGEFIDNAKQTDQVLYDLAVQLGNNTFIGEHHDRLCGLLIEKSNRTPGRHCSDTSPYFLIKMANTLTYVLTTDLSKGLTTEHVFNIVMKLGHPRRLADATTLAVTLPVERKRKVTGLKALVEMSVVTYKTPNELDSTIKVIRHQVNSNERIVLATHNNAEPNSTTKSSLSFSINVFRKKSKTICNASFFR</sequence>
<evidence type="ECO:0000313" key="3">
    <source>
        <dbReference type="Proteomes" id="UP001500604"/>
    </source>
</evidence>
<dbReference type="Proteomes" id="UP001500604">
    <property type="component" value="Unassembled WGS sequence"/>
</dbReference>
<comment type="caution">
    <text evidence="2">The sequence shown here is derived from an EMBL/GenBank/DDBJ whole genome shotgun (WGS) entry which is preliminary data.</text>
</comment>
<feature type="compositionally biased region" description="Polar residues" evidence="1">
    <location>
        <begin position="61"/>
        <end position="71"/>
    </location>
</feature>
<accession>A0ABP8V3U3</accession>
<feature type="region of interest" description="Disordered" evidence="1">
    <location>
        <begin position="61"/>
        <end position="82"/>
    </location>
</feature>
<evidence type="ECO:0000256" key="1">
    <source>
        <dbReference type="SAM" id="MobiDB-lite"/>
    </source>
</evidence>
<organism evidence="2 3">
    <name type="scientific">Kistimonas scapharcae</name>
    <dbReference type="NCBI Taxonomy" id="1036133"/>
    <lineage>
        <taxon>Bacteria</taxon>
        <taxon>Pseudomonadati</taxon>
        <taxon>Pseudomonadota</taxon>
        <taxon>Gammaproteobacteria</taxon>
        <taxon>Oceanospirillales</taxon>
        <taxon>Endozoicomonadaceae</taxon>
        <taxon>Kistimonas</taxon>
    </lineage>
</organism>
<dbReference type="RefSeq" id="WP_345196020.1">
    <property type="nucleotide sequence ID" value="NZ_BAABFL010000343.1"/>
</dbReference>
<gene>
    <name evidence="2" type="ORF">GCM10023116_22430</name>
</gene>